<dbReference type="EMBL" id="NIRI02000005">
    <property type="protein sequence ID" value="KAG5455014.1"/>
    <property type="molecule type" value="Genomic_DNA"/>
</dbReference>
<dbReference type="InterPro" id="IPR014756">
    <property type="entry name" value="Ig_E-set"/>
</dbReference>
<name>A0A3R7GRA8_CLOSI</name>
<dbReference type="STRING" id="79923.A0A3R7GRA8"/>
<dbReference type="InterPro" id="IPR039670">
    <property type="entry name" value="NPC2-like"/>
</dbReference>
<dbReference type="GO" id="GO:0032934">
    <property type="term" value="F:sterol binding"/>
    <property type="evidence" value="ECO:0007669"/>
    <property type="project" value="InterPro"/>
</dbReference>
<dbReference type="Gene3D" id="2.60.40.770">
    <property type="match status" value="2"/>
</dbReference>
<feature type="domain" description="MD-2-related lipid-recognition" evidence="4">
    <location>
        <begin position="13"/>
        <end position="135"/>
    </location>
</feature>
<comment type="subcellular location">
    <subcellularLocation>
        <location evidence="1">Secreted</location>
    </subcellularLocation>
</comment>
<dbReference type="InParanoid" id="A0A3R7GRA8"/>
<proteinExistence type="inferred from homology"/>
<evidence type="ECO:0000259" key="4">
    <source>
        <dbReference type="SMART" id="SM00737"/>
    </source>
</evidence>
<dbReference type="AlphaFoldDB" id="A0A3R7GRA8"/>
<dbReference type="OrthoDB" id="6489092at2759"/>
<reference evidence="5 6" key="2">
    <citation type="journal article" date="2021" name="Genomics">
        <title>High-quality reference genome for Clonorchis sinensis.</title>
        <authorList>
            <person name="Young N.D."/>
            <person name="Stroehlein A.J."/>
            <person name="Kinkar L."/>
            <person name="Wang T."/>
            <person name="Sohn W.M."/>
            <person name="Chang B.C.H."/>
            <person name="Kaur P."/>
            <person name="Weisz D."/>
            <person name="Dudchenko O."/>
            <person name="Aiden E.L."/>
            <person name="Korhonen P.K."/>
            <person name="Gasser R.B."/>
        </authorList>
    </citation>
    <scope>NUCLEOTIDE SEQUENCE [LARGE SCALE GENOMIC DNA]</scope>
    <source>
        <strain evidence="5">Cs-k2</strain>
    </source>
</reference>
<organism evidence="5 6">
    <name type="scientific">Clonorchis sinensis</name>
    <name type="common">Chinese liver fluke</name>
    <dbReference type="NCBI Taxonomy" id="79923"/>
    <lineage>
        <taxon>Eukaryota</taxon>
        <taxon>Metazoa</taxon>
        <taxon>Spiralia</taxon>
        <taxon>Lophotrochozoa</taxon>
        <taxon>Platyhelminthes</taxon>
        <taxon>Trematoda</taxon>
        <taxon>Digenea</taxon>
        <taxon>Opisthorchiida</taxon>
        <taxon>Opisthorchiata</taxon>
        <taxon>Opisthorchiidae</taxon>
        <taxon>Clonorchis</taxon>
    </lineage>
</organism>
<dbReference type="SUPFAM" id="SSF81296">
    <property type="entry name" value="E set domains"/>
    <property type="match status" value="2"/>
</dbReference>
<comment type="similarity">
    <text evidence="2">Belongs to the NPC2 family.</text>
</comment>
<evidence type="ECO:0000313" key="5">
    <source>
        <dbReference type="EMBL" id="KAG5455014.1"/>
    </source>
</evidence>
<dbReference type="PANTHER" id="PTHR11306:SF68">
    <property type="entry name" value="NPC INTRACELLULAR CHOLESTEROL TRANSPORTER 2"/>
    <property type="match status" value="1"/>
</dbReference>
<dbReference type="InterPro" id="IPR003172">
    <property type="entry name" value="ML_dom"/>
</dbReference>
<gene>
    <name evidence="5" type="ORF">CSKR_113768</name>
</gene>
<dbReference type="PANTHER" id="PTHR11306">
    <property type="entry name" value="NIEMANN PICK TYPE C2 PROTEIN NPC2-RELATED"/>
    <property type="match status" value="1"/>
</dbReference>
<accession>A0A3R7GRA8</accession>
<dbReference type="SMART" id="SM00737">
    <property type="entry name" value="ML"/>
    <property type="match status" value="2"/>
</dbReference>
<evidence type="ECO:0000256" key="3">
    <source>
        <dbReference type="ARBA" id="ARBA00022525"/>
    </source>
</evidence>
<evidence type="ECO:0000313" key="6">
    <source>
        <dbReference type="Proteomes" id="UP000286415"/>
    </source>
</evidence>
<feature type="domain" description="MD-2-related lipid-recognition" evidence="4">
    <location>
        <begin position="142"/>
        <end position="261"/>
    </location>
</feature>
<dbReference type="GO" id="GO:0015918">
    <property type="term" value="P:sterol transport"/>
    <property type="evidence" value="ECO:0007669"/>
    <property type="project" value="InterPro"/>
</dbReference>
<keyword evidence="3" id="KW-0964">Secreted</keyword>
<reference evidence="5 6" key="1">
    <citation type="journal article" date="2018" name="Biotechnol. Adv.">
        <title>Improved genomic resources and new bioinformatic workflow for the carcinogenic parasite Clonorchis sinensis: Biotechnological implications.</title>
        <authorList>
            <person name="Wang D."/>
            <person name="Korhonen P.K."/>
            <person name="Gasser R.B."/>
            <person name="Young N.D."/>
        </authorList>
    </citation>
    <scope>NUCLEOTIDE SEQUENCE [LARGE SCALE GENOMIC DNA]</scope>
    <source>
        <strain evidence="5">Cs-k2</strain>
    </source>
</reference>
<dbReference type="FunFam" id="2.60.40.770:FF:000001">
    <property type="entry name" value="NPC intracellular cholesterol transporter 2"/>
    <property type="match status" value="1"/>
</dbReference>
<sequence length="264" mass="28644">MFHVWSISEAVEFTDCGTGIGTVQALDIVPCDTEPCVITLWRRTTFSITFTTAANINAGAVSVEGGYNSKTKAIALPQSSVCRNLTPPCPVRGGVSYTYSYTGVVRDDITPHNIVLTVVHRITTNIGLMSEQFNLIRVNENFRSSKAHVMAVIISPCPSEPCILHKGHHASVIITFMASQSVSAGGTKVQAALTTGFSTIPMPDSDVCDHLTPACPVLAKQLYSYTYASVVRGETPSDRLTVQWELLDTNKDPFLCVQFEVQIV</sequence>
<keyword evidence="6" id="KW-1185">Reference proteome</keyword>
<dbReference type="Pfam" id="PF02221">
    <property type="entry name" value="E1_DerP2_DerF2"/>
    <property type="match status" value="2"/>
</dbReference>
<protein>
    <submittedName>
        <fullName evidence="5">Phosphatidylglycerol/phosphatidylinositol transfer protein</fullName>
    </submittedName>
</protein>
<comment type="caution">
    <text evidence="5">The sequence shown here is derived from an EMBL/GenBank/DDBJ whole genome shotgun (WGS) entry which is preliminary data.</text>
</comment>
<evidence type="ECO:0000256" key="1">
    <source>
        <dbReference type="ARBA" id="ARBA00004613"/>
    </source>
</evidence>
<evidence type="ECO:0000256" key="2">
    <source>
        <dbReference type="ARBA" id="ARBA00006370"/>
    </source>
</evidence>
<dbReference type="Proteomes" id="UP000286415">
    <property type="component" value="Unassembled WGS sequence"/>
</dbReference>
<dbReference type="GO" id="GO:0005576">
    <property type="term" value="C:extracellular region"/>
    <property type="evidence" value="ECO:0007669"/>
    <property type="project" value="UniProtKB-SubCell"/>
</dbReference>